<dbReference type="InterPro" id="IPR000644">
    <property type="entry name" value="CBS_dom"/>
</dbReference>
<evidence type="ECO:0000313" key="5">
    <source>
        <dbReference type="Proteomes" id="UP000238762"/>
    </source>
</evidence>
<keyword evidence="1 2" id="KW-0129">CBS domain</keyword>
<dbReference type="GO" id="GO:0016301">
    <property type="term" value="F:kinase activity"/>
    <property type="evidence" value="ECO:0007669"/>
    <property type="project" value="UniProtKB-KW"/>
</dbReference>
<keyword evidence="4" id="KW-0808">Transferase</keyword>
<dbReference type="AlphaFoldDB" id="A0A2T1C5X3"/>
<dbReference type="PANTHER" id="PTHR43080">
    <property type="entry name" value="CBS DOMAIN-CONTAINING PROTEIN CBSX3, MITOCHONDRIAL"/>
    <property type="match status" value="1"/>
</dbReference>
<organism evidence="4 5">
    <name type="scientific">Merismopedia glauca CCAP 1448/3</name>
    <dbReference type="NCBI Taxonomy" id="1296344"/>
    <lineage>
        <taxon>Bacteria</taxon>
        <taxon>Bacillati</taxon>
        <taxon>Cyanobacteriota</taxon>
        <taxon>Cyanophyceae</taxon>
        <taxon>Synechococcales</taxon>
        <taxon>Merismopediaceae</taxon>
        <taxon>Merismopedia</taxon>
    </lineage>
</organism>
<accession>A0A2T1C5X3</accession>
<dbReference type="EMBL" id="PVWJ01000027">
    <property type="protein sequence ID" value="PSB03661.1"/>
    <property type="molecule type" value="Genomic_DNA"/>
</dbReference>
<evidence type="ECO:0000256" key="2">
    <source>
        <dbReference type="PROSITE-ProRule" id="PRU00703"/>
    </source>
</evidence>
<reference evidence="4 5" key="2">
    <citation type="submission" date="2018-03" db="EMBL/GenBank/DDBJ databases">
        <title>The ancient ancestry and fast evolution of plastids.</title>
        <authorList>
            <person name="Moore K.R."/>
            <person name="Magnabosco C."/>
            <person name="Momper L."/>
            <person name="Gold D.A."/>
            <person name="Bosak T."/>
            <person name="Fournier G.P."/>
        </authorList>
    </citation>
    <scope>NUCLEOTIDE SEQUENCE [LARGE SCALE GENOMIC DNA]</scope>
    <source>
        <strain evidence="4 5">CCAP 1448/3</strain>
    </source>
</reference>
<dbReference type="InterPro" id="IPR051257">
    <property type="entry name" value="Diverse_CBS-Domain"/>
</dbReference>
<dbReference type="OrthoDB" id="415806at2"/>
<dbReference type="Gene3D" id="3.10.580.10">
    <property type="entry name" value="CBS-domain"/>
    <property type="match status" value="2"/>
</dbReference>
<feature type="domain" description="CBS" evidence="3">
    <location>
        <begin position="239"/>
        <end position="300"/>
    </location>
</feature>
<keyword evidence="5" id="KW-1185">Reference proteome</keyword>
<dbReference type="PANTHER" id="PTHR43080:SF2">
    <property type="entry name" value="CBS DOMAIN-CONTAINING PROTEIN"/>
    <property type="match status" value="1"/>
</dbReference>
<gene>
    <name evidence="4" type="ORF">C7B64_07455</name>
</gene>
<evidence type="ECO:0000313" key="4">
    <source>
        <dbReference type="EMBL" id="PSB03661.1"/>
    </source>
</evidence>
<sequence>MEINDPFLHIPVVETAIERDPLVVSPQTSLSSAIALIYNSRSSSCLLDEETLKSDFEPASNCVLVIQAGELVGILTARDIVRLSVAETDFQAVAVEEVMAHPVVTLSLAAFEDLFAAVFLLRRYRIRHLPIVDDEGQVIGVVSPESIRRSLHPANLLKLRRVADVMSTNAIHAPMSASVFTIAQLMVEHRISCVVITHTQTDKSLSGERIPVGIITERDIVQFQALGVNMNGVRAQDVMSTPLFLLHPEDSLWKAHQQMQQRRVQRLVVSWDWGKGLGILTQTSLLRIFDPVEMYGVIQSLQRTVEQLQSEKFQLLQDYQTLLVEGRREMTKTREKSEDIAPKLP</sequence>
<protein>
    <submittedName>
        <fullName evidence="4">Histidine kinase</fullName>
    </submittedName>
</protein>
<evidence type="ECO:0000259" key="3">
    <source>
        <dbReference type="PROSITE" id="PS51371"/>
    </source>
</evidence>
<keyword evidence="4" id="KW-0418">Kinase</keyword>
<feature type="domain" description="CBS" evidence="3">
    <location>
        <begin position="166"/>
        <end position="230"/>
    </location>
</feature>
<dbReference type="PROSITE" id="PS51371">
    <property type="entry name" value="CBS"/>
    <property type="match status" value="4"/>
</dbReference>
<feature type="domain" description="CBS" evidence="3">
    <location>
        <begin position="17"/>
        <end position="90"/>
    </location>
</feature>
<dbReference type="CDD" id="cd04620">
    <property type="entry name" value="CBS_two-component_sensor_histidine_kinase_repeat1"/>
    <property type="match status" value="1"/>
</dbReference>
<dbReference type="RefSeq" id="WP_106288015.1">
    <property type="nucleotide sequence ID" value="NZ_CAWNTC010000247.1"/>
</dbReference>
<evidence type="ECO:0000256" key="1">
    <source>
        <dbReference type="ARBA" id="ARBA00023122"/>
    </source>
</evidence>
<reference evidence="4 5" key="1">
    <citation type="submission" date="2018-02" db="EMBL/GenBank/DDBJ databases">
        <authorList>
            <person name="Cohen D.B."/>
            <person name="Kent A.D."/>
        </authorList>
    </citation>
    <scope>NUCLEOTIDE SEQUENCE [LARGE SCALE GENOMIC DNA]</scope>
    <source>
        <strain evidence="4 5">CCAP 1448/3</strain>
    </source>
</reference>
<dbReference type="InterPro" id="IPR046342">
    <property type="entry name" value="CBS_dom_sf"/>
</dbReference>
<comment type="caution">
    <text evidence="4">The sequence shown here is derived from an EMBL/GenBank/DDBJ whole genome shotgun (WGS) entry which is preliminary data.</text>
</comment>
<dbReference type="SMART" id="SM00116">
    <property type="entry name" value="CBS"/>
    <property type="match status" value="4"/>
</dbReference>
<dbReference type="CDD" id="cd17774">
    <property type="entry name" value="CBS_two-component_sensor_histidine_kinase_repeat2"/>
    <property type="match status" value="1"/>
</dbReference>
<dbReference type="Proteomes" id="UP000238762">
    <property type="component" value="Unassembled WGS sequence"/>
</dbReference>
<name>A0A2T1C5X3_9CYAN</name>
<proteinExistence type="predicted"/>
<feature type="domain" description="CBS" evidence="3">
    <location>
        <begin position="99"/>
        <end position="159"/>
    </location>
</feature>
<dbReference type="SUPFAM" id="SSF54631">
    <property type="entry name" value="CBS-domain pair"/>
    <property type="match status" value="2"/>
</dbReference>
<dbReference type="Pfam" id="PF00571">
    <property type="entry name" value="CBS"/>
    <property type="match status" value="4"/>
</dbReference>